<feature type="region of interest" description="Disordered" evidence="7">
    <location>
        <begin position="441"/>
        <end position="463"/>
    </location>
</feature>
<evidence type="ECO:0000256" key="6">
    <source>
        <dbReference type="RuleBase" id="RU361192"/>
    </source>
</evidence>
<evidence type="ECO:0000313" key="10">
    <source>
        <dbReference type="Proteomes" id="UP000767334"/>
    </source>
</evidence>
<dbReference type="GO" id="GO:0016787">
    <property type="term" value="F:hydrolase activity"/>
    <property type="evidence" value="ECO:0007669"/>
    <property type="project" value="UniProtKB-KW"/>
</dbReference>
<protein>
    <recommendedName>
        <fullName evidence="3 6">Arabinogalactan endo-beta-1,4-galactanase</fullName>
        <ecNumber evidence="3 6">3.2.1.89</ecNumber>
    </recommendedName>
</protein>
<dbReference type="Gene3D" id="2.60.120.260">
    <property type="entry name" value="Galactose-binding domain-like"/>
    <property type="match status" value="2"/>
</dbReference>
<feature type="signal peptide" evidence="6">
    <location>
        <begin position="1"/>
        <end position="29"/>
    </location>
</feature>
<keyword evidence="8" id="KW-0812">Transmembrane</keyword>
<evidence type="ECO:0000256" key="2">
    <source>
        <dbReference type="ARBA" id="ARBA00010687"/>
    </source>
</evidence>
<comment type="caution">
    <text evidence="9">The sequence shown here is derived from an EMBL/GenBank/DDBJ whole genome shotgun (WGS) entry which is preliminary data.</text>
</comment>
<keyword evidence="6" id="KW-0732">Signal</keyword>
<dbReference type="InterPro" id="IPR011683">
    <property type="entry name" value="Glyco_hydro_53"/>
</dbReference>
<sequence length="1255" mass="140821">MVKRIIKKVFGIIVTAIYTTSLITTPTMAEDNKIINSSFKNWLDGWNVKGDVNAATGKDNWGYDDSYSLGYWNDTDYEVWTEQTITGIENGYYRVEAYAASGGNQEAHYLYANDFGGTGARTSIPITNEFTKVVLNFEVTNNSVTIGFYSKGRAGTWSNYDCISLVKTDEEYKFLKGGDLTMVNYIEDLGGRFYDSEGEERDVFHILAESGFNFARLRTHNDTGREHGSVTNPNYYLPDGYQNTEDLLKSARRAKEVGMEIEVTLNYSDWWPNGATQEIPSSWRKEIEGLENDAAVDKLEELVYEYTKEVMQKLVDQGTTPEYISLGNEMQYGILYPYGRVSNFEQLARFLNAGYRAVKEISTNTKVVLHLDEAGEDNRYTTFLDGCIENNVNYDIIGASYYPFWTKKNVEDIIPWFNELSQKYNKKILIMETGYNWNPTKPDGWPGQLSDNGNESHESSPQGQKEFLDELFNGIRNAENNCIIGDLYWDPVMIAYDGVGWAMERGEAEDGSEDKAGDNVVSNTTLFDFDGKALPSLNSFRDNTEGTTKGIISGIVTGENGNKIVGAEVVLNINNEKYVKTTDKYGRFFMNEVEASYNNSITVSKDGYSSSTKIFDVVQGEVSKIEIVLGSGSVQGKIIDENNNPIEGAEVYSVIGEKKFSTISKADGTYILGDLPAGDNYKINVKRQGYESTYADNIKVSLEEDTNGIDFKLIINSGAISGVVKDNEGNIVSGVTITAVGNDNKEYKAVTDENGKYKIEYIEIGDRYNVTATKEGYLEMSVSNIKVNKGSTTEEVNFELEKALGSITGIVVDNNNNKVSGAKVTISLKEEEKFVTTSDENGIFEIKDVLDNKNYVILCEAEGYGAAKLSNVEVKPSLNKEVILRMSERIVLENWDFEIGTLEGWNVEGDINAVQAQDRTWFGNDAPSGKYALSVWSDKEFNVNINQKVKDLNCGKYELSAWVYSGGDYNSDFMYIRQGEKVTEFKIGHTNNVWQKISIPVWINSEDVEIGFDFHGKSGCWTVIDSIELNYITNINYDELEDVINNLDLIDEKEYTPKSWNELTNNINEAKKLMVSAEVTQEKIDEAVISINNAINSLIKKVDKTELLLLVEEYKDIDKNKYTEESFNEYKKVLAIANELINDEDATEEEVNLIIALLKEKYNLLEEVINESESINPDDEDIESNSNITNENNKDEIIIKVEENDKGNEIKNDQLGKLPKTGEVIDSQAIGLLGVISVIIGVAFLKGKISKIQNL</sequence>
<feature type="compositionally biased region" description="Polar residues" evidence="7">
    <location>
        <begin position="449"/>
        <end position="463"/>
    </location>
</feature>
<feature type="chain" id="PRO_5044950291" description="Arabinogalactan endo-beta-1,4-galactanase" evidence="6">
    <location>
        <begin position="30"/>
        <end position="1255"/>
    </location>
</feature>
<name>A0ABS2FBJ6_9CLOT</name>
<comment type="similarity">
    <text evidence="2 6">Belongs to the glycosyl hydrolase 53 family.</text>
</comment>
<keyword evidence="10" id="KW-1185">Reference proteome</keyword>
<evidence type="ECO:0000256" key="7">
    <source>
        <dbReference type="SAM" id="MobiDB-lite"/>
    </source>
</evidence>
<dbReference type="Pfam" id="PF07554">
    <property type="entry name" value="FIVAR"/>
    <property type="match status" value="2"/>
</dbReference>
<dbReference type="Gene3D" id="3.20.20.80">
    <property type="entry name" value="Glycosidases"/>
    <property type="match status" value="1"/>
</dbReference>
<gene>
    <name evidence="9" type="ORF">H6A19_00705</name>
</gene>
<proteinExistence type="inferred from homology"/>
<reference evidence="9 10" key="1">
    <citation type="journal article" date="2021" name="Sci. Rep.">
        <title>The distribution of antibiotic resistance genes in chicken gut microbiota commensals.</title>
        <authorList>
            <person name="Juricova H."/>
            <person name="Matiasovicova J."/>
            <person name="Kubasova T."/>
            <person name="Cejkova D."/>
            <person name="Rychlik I."/>
        </authorList>
    </citation>
    <scope>NUCLEOTIDE SEQUENCE [LARGE SCALE GENOMIC DNA]</scope>
    <source>
        <strain evidence="9 10">An435</strain>
    </source>
</reference>
<dbReference type="SUPFAM" id="SSF51445">
    <property type="entry name" value="(Trans)glycosidases"/>
    <property type="match status" value="1"/>
</dbReference>
<dbReference type="InterPro" id="IPR013784">
    <property type="entry name" value="Carb-bd-like_fold"/>
</dbReference>
<dbReference type="Gene3D" id="1.20.1270.90">
    <property type="entry name" value="AF1782-like"/>
    <property type="match status" value="1"/>
</dbReference>
<dbReference type="Gene3D" id="1.20.1270.70">
    <property type="entry name" value="Designed single chain three-helix bundle"/>
    <property type="match status" value="1"/>
</dbReference>
<evidence type="ECO:0000256" key="1">
    <source>
        <dbReference type="ARBA" id="ARBA00001695"/>
    </source>
</evidence>
<evidence type="ECO:0000256" key="4">
    <source>
        <dbReference type="ARBA" id="ARBA00022801"/>
    </source>
</evidence>
<dbReference type="InterPro" id="IPR017853">
    <property type="entry name" value="GH"/>
</dbReference>
<keyword evidence="8" id="KW-1133">Transmembrane helix</keyword>
<dbReference type="Pfam" id="PF13620">
    <property type="entry name" value="CarboxypepD_reg"/>
    <property type="match status" value="4"/>
</dbReference>
<dbReference type="EMBL" id="JACJLL010000003">
    <property type="protein sequence ID" value="MBM6817868.1"/>
    <property type="molecule type" value="Genomic_DNA"/>
</dbReference>
<dbReference type="SUPFAM" id="SSF49464">
    <property type="entry name" value="Carboxypeptidase regulatory domain-like"/>
    <property type="match status" value="3"/>
</dbReference>
<dbReference type="SUPFAM" id="SSF49452">
    <property type="entry name" value="Starch-binding domain-like"/>
    <property type="match status" value="1"/>
</dbReference>
<accession>A0ABS2FBJ6</accession>
<keyword evidence="4 6" id="KW-0378">Hydrolase</keyword>
<dbReference type="RefSeq" id="WP_204571719.1">
    <property type="nucleotide sequence ID" value="NZ_JACJLL010000003.1"/>
</dbReference>
<dbReference type="Gene3D" id="2.60.40.1120">
    <property type="entry name" value="Carboxypeptidase-like, regulatory domain"/>
    <property type="match status" value="4"/>
</dbReference>
<dbReference type="Pfam" id="PF07745">
    <property type="entry name" value="Glyco_hydro_53"/>
    <property type="match status" value="1"/>
</dbReference>
<keyword evidence="5 6" id="KW-0326">Glycosidase</keyword>
<organism evidence="9 10">
    <name type="scientific">Clostridium saudiense</name>
    <dbReference type="NCBI Taxonomy" id="1414720"/>
    <lineage>
        <taxon>Bacteria</taxon>
        <taxon>Bacillati</taxon>
        <taxon>Bacillota</taxon>
        <taxon>Clostridia</taxon>
        <taxon>Eubacteriales</taxon>
        <taxon>Clostridiaceae</taxon>
        <taxon>Clostridium</taxon>
    </lineage>
</organism>
<keyword evidence="8" id="KW-0472">Membrane</keyword>
<dbReference type="InterPro" id="IPR008969">
    <property type="entry name" value="CarboxyPept-like_regulatory"/>
</dbReference>
<dbReference type="PANTHER" id="PTHR34983">
    <property type="entry name" value="ARABINOGALACTAN ENDO-BETA-1,4-GALACTANASE A"/>
    <property type="match status" value="1"/>
</dbReference>
<evidence type="ECO:0000256" key="5">
    <source>
        <dbReference type="ARBA" id="ARBA00023295"/>
    </source>
</evidence>
<evidence type="ECO:0000256" key="8">
    <source>
        <dbReference type="SAM" id="Phobius"/>
    </source>
</evidence>
<feature type="transmembrane region" description="Helical" evidence="8">
    <location>
        <begin position="1227"/>
        <end position="1245"/>
    </location>
</feature>
<dbReference type="Proteomes" id="UP000767334">
    <property type="component" value="Unassembled WGS sequence"/>
</dbReference>
<dbReference type="EC" id="3.2.1.89" evidence="3 6"/>
<dbReference type="PANTHER" id="PTHR34983:SF1">
    <property type="entry name" value="ARABINOGALACTAN ENDO-BETA-1,4-GALACTANASE A"/>
    <property type="match status" value="1"/>
</dbReference>
<evidence type="ECO:0000256" key="3">
    <source>
        <dbReference type="ARBA" id="ARBA00012556"/>
    </source>
</evidence>
<comment type="catalytic activity">
    <reaction evidence="1 6">
        <text>The enzyme specifically hydrolyzes (1-&gt;4)-beta-D-galactosidic linkages in type I arabinogalactans.</text>
        <dbReference type="EC" id="3.2.1.89"/>
    </reaction>
</comment>
<evidence type="ECO:0000313" key="9">
    <source>
        <dbReference type="EMBL" id="MBM6817868.1"/>
    </source>
</evidence>